<evidence type="ECO:0000313" key="3">
    <source>
        <dbReference type="Proteomes" id="UP001500540"/>
    </source>
</evidence>
<accession>A0ABP7H2M5</accession>
<organism evidence="2 3">
    <name type="scientific">Microbacterium kribbense</name>
    <dbReference type="NCBI Taxonomy" id="433645"/>
    <lineage>
        <taxon>Bacteria</taxon>
        <taxon>Bacillati</taxon>
        <taxon>Actinomycetota</taxon>
        <taxon>Actinomycetes</taxon>
        <taxon>Micrococcales</taxon>
        <taxon>Microbacteriaceae</taxon>
        <taxon>Microbacterium</taxon>
    </lineage>
</organism>
<dbReference type="RefSeq" id="WP_344785079.1">
    <property type="nucleotide sequence ID" value="NZ_BAABAF010000012.1"/>
</dbReference>
<sequence length="99" mass="11227">MVDSSVVKWESPTGKTRWQPRLPDGRALYLRVTPFGDLRAWISPDEPALRGEFSPHRPALFRSKSRALHEADSGARNEARQAARDQLKAQNTFQRAEPS</sequence>
<comment type="caution">
    <text evidence="2">The sequence shown here is derived from an EMBL/GenBank/DDBJ whole genome shotgun (WGS) entry which is preliminary data.</text>
</comment>
<evidence type="ECO:0000313" key="2">
    <source>
        <dbReference type="EMBL" id="GAA3776623.1"/>
    </source>
</evidence>
<dbReference type="EMBL" id="BAABAF010000012">
    <property type="protein sequence ID" value="GAA3776623.1"/>
    <property type="molecule type" value="Genomic_DNA"/>
</dbReference>
<evidence type="ECO:0000256" key="1">
    <source>
        <dbReference type="SAM" id="MobiDB-lite"/>
    </source>
</evidence>
<gene>
    <name evidence="2" type="ORF">GCM10022240_30140</name>
</gene>
<reference evidence="3" key="1">
    <citation type="journal article" date="2019" name="Int. J. Syst. Evol. Microbiol.">
        <title>The Global Catalogue of Microorganisms (GCM) 10K type strain sequencing project: providing services to taxonomists for standard genome sequencing and annotation.</title>
        <authorList>
            <consortium name="The Broad Institute Genomics Platform"/>
            <consortium name="The Broad Institute Genome Sequencing Center for Infectious Disease"/>
            <person name="Wu L."/>
            <person name="Ma J."/>
        </authorList>
    </citation>
    <scope>NUCLEOTIDE SEQUENCE [LARGE SCALE GENOMIC DNA]</scope>
    <source>
        <strain evidence="3">JCM 16950</strain>
    </source>
</reference>
<dbReference type="Proteomes" id="UP001500540">
    <property type="component" value="Unassembled WGS sequence"/>
</dbReference>
<feature type="compositionally biased region" description="Basic and acidic residues" evidence="1">
    <location>
        <begin position="67"/>
        <end position="87"/>
    </location>
</feature>
<name>A0ABP7H2M5_9MICO</name>
<proteinExistence type="predicted"/>
<keyword evidence="3" id="KW-1185">Reference proteome</keyword>
<protein>
    <submittedName>
        <fullName evidence="2">Uncharacterized protein</fullName>
    </submittedName>
</protein>
<feature type="region of interest" description="Disordered" evidence="1">
    <location>
        <begin position="65"/>
        <end position="99"/>
    </location>
</feature>
<feature type="compositionally biased region" description="Polar residues" evidence="1">
    <location>
        <begin position="88"/>
        <end position="99"/>
    </location>
</feature>
<feature type="region of interest" description="Disordered" evidence="1">
    <location>
        <begin position="1"/>
        <end position="20"/>
    </location>
</feature>